<dbReference type="EMBL" id="UINC01103187">
    <property type="protein sequence ID" value="SVC65375.1"/>
    <property type="molecule type" value="Genomic_DNA"/>
</dbReference>
<reference evidence="1" key="1">
    <citation type="submission" date="2018-05" db="EMBL/GenBank/DDBJ databases">
        <authorList>
            <person name="Lanie J.A."/>
            <person name="Ng W.-L."/>
            <person name="Kazmierczak K.M."/>
            <person name="Andrzejewski T.M."/>
            <person name="Davidsen T.M."/>
            <person name="Wayne K.J."/>
            <person name="Tettelin H."/>
            <person name="Glass J.I."/>
            <person name="Rusch D."/>
            <person name="Podicherti R."/>
            <person name="Tsui H.-C.T."/>
            <person name="Winkler M.E."/>
        </authorList>
    </citation>
    <scope>NUCLEOTIDE SEQUENCE</scope>
</reference>
<dbReference type="PANTHER" id="PTHR22602:SF0">
    <property type="entry name" value="TRANSFERASE CAF17, MITOCHONDRIAL-RELATED"/>
    <property type="match status" value="1"/>
</dbReference>
<sequence>MKANFCALRERGVLRLSGRDVRTFLQALVTRDLDYLTTAQAVYSALLTPQGKYLFDFFLAQQDGDILVDGEAARLDALMKRLNMYKLRADVAITKEDGWEISAIYNGNIGMEPKAGAAGPFGAGVAFTDPRLLDAGA</sequence>
<dbReference type="AlphaFoldDB" id="A0A382NYD8"/>
<dbReference type="InterPro" id="IPR045179">
    <property type="entry name" value="YgfZ/GcvT"/>
</dbReference>
<dbReference type="SUPFAM" id="SSF103025">
    <property type="entry name" value="Folate-binding domain"/>
    <property type="match status" value="1"/>
</dbReference>
<dbReference type="PANTHER" id="PTHR22602">
    <property type="entry name" value="TRANSFERASE CAF17, MITOCHONDRIAL-RELATED"/>
    <property type="match status" value="1"/>
</dbReference>
<evidence type="ECO:0000313" key="1">
    <source>
        <dbReference type="EMBL" id="SVC65375.1"/>
    </source>
</evidence>
<organism evidence="1">
    <name type="scientific">marine metagenome</name>
    <dbReference type="NCBI Taxonomy" id="408172"/>
    <lineage>
        <taxon>unclassified sequences</taxon>
        <taxon>metagenomes</taxon>
        <taxon>ecological metagenomes</taxon>
    </lineage>
</organism>
<proteinExistence type="predicted"/>
<name>A0A382NYD8_9ZZZZ</name>
<dbReference type="GO" id="GO:0016226">
    <property type="term" value="P:iron-sulfur cluster assembly"/>
    <property type="evidence" value="ECO:0007669"/>
    <property type="project" value="TreeGrafter"/>
</dbReference>
<gene>
    <name evidence="1" type="ORF">METZ01_LOCUS318229</name>
</gene>
<dbReference type="InterPro" id="IPR027266">
    <property type="entry name" value="TrmE/GcvT-like"/>
</dbReference>
<protein>
    <submittedName>
        <fullName evidence="1">Uncharacterized protein</fullName>
    </submittedName>
</protein>
<accession>A0A382NYD8</accession>
<feature type="non-terminal residue" evidence="1">
    <location>
        <position position="137"/>
    </location>
</feature>
<dbReference type="Gene3D" id="3.30.1360.120">
    <property type="entry name" value="Probable tRNA modification gtpase trme, domain 1"/>
    <property type="match status" value="1"/>
</dbReference>